<accession>A0A9P0LDA3</accession>
<name>A0A9P0LDA3_ACAOB</name>
<dbReference type="EMBL" id="CAKOFQ010007146">
    <property type="protein sequence ID" value="CAH1992530.1"/>
    <property type="molecule type" value="Genomic_DNA"/>
</dbReference>
<evidence type="ECO:0000313" key="2">
    <source>
        <dbReference type="EMBL" id="CAH1992530.1"/>
    </source>
</evidence>
<gene>
    <name evidence="2" type="ORF">ACAOBT_LOCUS20918</name>
</gene>
<keyword evidence="1" id="KW-1133">Transmembrane helix</keyword>
<feature type="transmembrane region" description="Helical" evidence="1">
    <location>
        <begin position="101"/>
        <end position="123"/>
    </location>
</feature>
<organism evidence="2 3">
    <name type="scientific">Acanthoscelides obtectus</name>
    <name type="common">Bean weevil</name>
    <name type="synonym">Bruchus obtectus</name>
    <dbReference type="NCBI Taxonomy" id="200917"/>
    <lineage>
        <taxon>Eukaryota</taxon>
        <taxon>Metazoa</taxon>
        <taxon>Ecdysozoa</taxon>
        <taxon>Arthropoda</taxon>
        <taxon>Hexapoda</taxon>
        <taxon>Insecta</taxon>
        <taxon>Pterygota</taxon>
        <taxon>Neoptera</taxon>
        <taxon>Endopterygota</taxon>
        <taxon>Coleoptera</taxon>
        <taxon>Polyphaga</taxon>
        <taxon>Cucujiformia</taxon>
        <taxon>Chrysomeloidea</taxon>
        <taxon>Chrysomelidae</taxon>
        <taxon>Bruchinae</taxon>
        <taxon>Bruchini</taxon>
        <taxon>Acanthoscelides</taxon>
    </lineage>
</organism>
<evidence type="ECO:0000313" key="3">
    <source>
        <dbReference type="Proteomes" id="UP001152888"/>
    </source>
</evidence>
<dbReference type="OrthoDB" id="10532190at2759"/>
<dbReference type="AlphaFoldDB" id="A0A9P0LDA3"/>
<reference evidence="2" key="1">
    <citation type="submission" date="2022-03" db="EMBL/GenBank/DDBJ databases">
        <authorList>
            <person name="Sayadi A."/>
        </authorList>
    </citation>
    <scope>NUCLEOTIDE SEQUENCE</scope>
</reference>
<proteinExistence type="predicted"/>
<protein>
    <submittedName>
        <fullName evidence="2">Uncharacterized protein</fullName>
    </submittedName>
</protein>
<dbReference type="Proteomes" id="UP001152888">
    <property type="component" value="Unassembled WGS sequence"/>
</dbReference>
<keyword evidence="1" id="KW-0472">Membrane</keyword>
<feature type="transmembrane region" description="Helical" evidence="1">
    <location>
        <begin position="129"/>
        <end position="157"/>
    </location>
</feature>
<evidence type="ECO:0000256" key="1">
    <source>
        <dbReference type="SAM" id="Phobius"/>
    </source>
</evidence>
<feature type="transmembrane region" description="Helical" evidence="1">
    <location>
        <begin position="68"/>
        <end position="89"/>
    </location>
</feature>
<sequence>MNLEDLAELELYYLFTMPRRHRRRRRSRFISKYLPGPDTICKSLEVGICIGIALLINEIPEEWRLLSLFGIAVGSASLSFLLLLLRLFLKKWLEGSLALSWVLLPIPSVGFLVMGVAVAVSYQDHEDQSFFIAGMLSVFGAFIYFMDFVILFVPYYFEHDALAATSGMIPTQDINN</sequence>
<keyword evidence="3" id="KW-1185">Reference proteome</keyword>
<comment type="caution">
    <text evidence="2">The sequence shown here is derived from an EMBL/GenBank/DDBJ whole genome shotgun (WGS) entry which is preliminary data.</text>
</comment>
<keyword evidence="1" id="KW-0812">Transmembrane</keyword>